<dbReference type="AlphaFoldDB" id="A0A2Z5FVT9"/>
<evidence type="ECO:0000259" key="2">
    <source>
        <dbReference type="Pfam" id="PF00884"/>
    </source>
</evidence>
<dbReference type="Pfam" id="PF00884">
    <property type="entry name" value="Sulfatase"/>
    <property type="match status" value="1"/>
</dbReference>
<feature type="domain" description="Sulfatase N-terminal" evidence="2">
    <location>
        <begin position="39"/>
        <end position="460"/>
    </location>
</feature>
<dbReference type="GO" id="GO:0004065">
    <property type="term" value="F:arylsulfatase activity"/>
    <property type="evidence" value="ECO:0007669"/>
    <property type="project" value="TreeGrafter"/>
</dbReference>
<reference evidence="3 4" key="1">
    <citation type="journal article" date="2018" name="Front. Microbiol.">
        <title>Hydrolytic Capabilities as a Key to Environmental Success: Chitinolytic and Cellulolytic Acidobacteria From Acidic Sub-arctic Soils and Boreal Peatlands.</title>
        <authorList>
            <person name="Belova S.E."/>
            <person name="Ravin N.V."/>
            <person name="Pankratov T.A."/>
            <person name="Rakitin A.L."/>
            <person name="Ivanova A.A."/>
            <person name="Beletsky A.V."/>
            <person name="Mardanov A.V."/>
            <person name="Sinninghe Damste J.S."/>
            <person name="Dedysh S.N."/>
        </authorList>
    </citation>
    <scope>NUCLEOTIDE SEQUENCE [LARGE SCALE GENOMIC DNA]</scope>
    <source>
        <strain evidence="3 4">SBC82</strain>
    </source>
</reference>
<dbReference type="InterPro" id="IPR050738">
    <property type="entry name" value="Sulfatase"/>
</dbReference>
<protein>
    <submittedName>
        <fullName evidence="3">Choline-sulfatase</fullName>
    </submittedName>
</protein>
<dbReference type="Proteomes" id="UP000253606">
    <property type="component" value="Chromosome"/>
</dbReference>
<organism evidence="3 4">
    <name type="scientific">Acidisarcina polymorpha</name>
    <dbReference type="NCBI Taxonomy" id="2211140"/>
    <lineage>
        <taxon>Bacteria</taxon>
        <taxon>Pseudomonadati</taxon>
        <taxon>Acidobacteriota</taxon>
        <taxon>Terriglobia</taxon>
        <taxon>Terriglobales</taxon>
        <taxon>Acidobacteriaceae</taxon>
        <taxon>Acidisarcina</taxon>
    </lineage>
</organism>
<sequence length="640" mass="71329">MKRRDFLKSTAAVTGGSLMSGLGLSKLSAQNAPNKSNQPNILFILVDELRYPSVFPKGITDAAGFFKQFMPHVYDLWQRGVKFDNYHTAANACTPSRGVMITGLYSQQNWLLTTIISPPIITNPLLYKQPVLNSAYPTYGKLLRKLGYQTPYRGKWHVSLARKPDDMGNNGLEDYGFDYATYPDPTGFNLQGTYGDWQHGYHSDIYTSIQAAEFLSGVKPGDTPFCLTASFVNPHDREFFPAGTEFQTFTNLFSPDSGVNPNNYAQGASYPGTGPQVPWDENMLKTPPDYDFPDLPPNWENAADWKKQNKPSTQGFIKTFSEYIWGGISEDPSQTGFTIEEYPAKDLHGGVAKAPFSYWKRGLNSYAQVIKKVDGEIGRVLDTLYSLPDSIVDNTVIVFVSDHGEYSGAHGLPQGKLATMYEEAWHVPLIVVDPRGQLTGDIDDIRTGLTSSVDLMPMLVSIGAGGSTDWMRGPLAAMYGGRHDMLSMLKSKDAPGRPYVLHATDEIAPDYFNPGGAPTHVLGYRTDAFKFGVYADWLKTTSIIKKSSAEFEFYDYATERGRMELENTTCDPRAEEAFQLLTNYIIPNELQQKLPPPYRLKQIESKVAHLVYRKLVESEQPDTTWLQGGLFSILGYGGQF</sequence>
<dbReference type="EMBL" id="CP030840">
    <property type="protein sequence ID" value="AXC10627.1"/>
    <property type="molecule type" value="Genomic_DNA"/>
</dbReference>
<evidence type="ECO:0000313" key="3">
    <source>
        <dbReference type="EMBL" id="AXC10627.1"/>
    </source>
</evidence>
<dbReference type="RefSeq" id="WP_114206225.1">
    <property type="nucleotide sequence ID" value="NZ_CP030840.1"/>
</dbReference>
<comment type="similarity">
    <text evidence="1">Belongs to the sulfatase family.</text>
</comment>
<proteinExistence type="inferred from homology"/>
<dbReference type="InterPro" id="IPR006311">
    <property type="entry name" value="TAT_signal"/>
</dbReference>
<dbReference type="KEGG" id="abas:ACPOL_1279"/>
<name>A0A2Z5FVT9_9BACT</name>
<dbReference type="InterPro" id="IPR000917">
    <property type="entry name" value="Sulfatase_N"/>
</dbReference>
<dbReference type="OrthoDB" id="100733at2"/>
<dbReference type="PANTHER" id="PTHR42693:SF33">
    <property type="entry name" value="ARYLSULFATASE"/>
    <property type="match status" value="1"/>
</dbReference>
<evidence type="ECO:0000256" key="1">
    <source>
        <dbReference type="ARBA" id="ARBA00008779"/>
    </source>
</evidence>
<gene>
    <name evidence="3" type="ORF">ACPOL_1279</name>
</gene>
<accession>A0A2Z5FVT9</accession>
<evidence type="ECO:0000313" key="4">
    <source>
        <dbReference type="Proteomes" id="UP000253606"/>
    </source>
</evidence>
<keyword evidence="4" id="KW-1185">Reference proteome</keyword>
<dbReference type="SUPFAM" id="SSF53649">
    <property type="entry name" value="Alkaline phosphatase-like"/>
    <property type="match status" value="1"/>
</dbReference>
<dbReference type="InterPro" id="IPR017850">
    <property type="entry name" value="Alkaline_phosphatase_core_sf"/>
</dbReference>
<dbReference type="PROSITE" id="PS51318">
    <property type="entry name" value="TAT"/>
    <property type="match status" value="1"/>
</dbReference>
<dbReference type="Gene3D" id="3.40.720.10">
    <property type="entry name" value="Alkaline Phosphatase, subunit A"/>
    <property type="match status" value="1"/>
</dbReference>
<dbReference type="PANTHER" id="PTHR42693">
    <property type="entry name" value="ARYLSULFATASE FAMILY MEMBER"/>
    <property type="match status" value="1"/>
</dbReference>